<reference evidence="1 2" key="1">
    <citation type="submission" date="2023-09" db="EMBL/GenBank/DDBJ databases">
        <authorList>
            <person name="Zhai L."/>
        </authorList>
    </citation>
    <scope>NUCLEOTIDE SEQUENCE [LARGE SCALE GENOMIC DNA]</scope>
    <source>
        <strain evidence="1 2">5 N-1</strain>
    </source>
</reference>
<dbReference type="EMBL" id="JAVJAN010000040">
    <property type="protein sequence ID" value="MDR5588479.1"/>
    <property type="molecule type" value="Genomic_DNA"/>
</dbReference>
<sequence length="51" mass="6248">MEYYIFICYNWNKYVLDKMSDLYINSNFKKKYMLMPASTIAGMQIKNVFKF</sequence>
<protein>
    <submittedName>
        <fullName evidence="1">Uncharacterized protein</fullName>
    </submittedName>
</protein>
<dbReference type="Proteomes" id="UP001256646">
    <property type="component" value="Unassembled WGS sequence"/>
</dbReference>
<gene>
    <name evidence="1" type="ORF">RGC78_13465</name>
</gene>
<evidence type="ECO:0000313" key="2">
    <source>
        <dbReference type="Proteomes" id="UP001256646"/>
    </source>
</evidence>
<name>A0ABU1EJL2_9CLOT</name>
<proteinExistence type="predicted"/>
<keyword evidence="2" id="KW-1185">Reference proteome</keyword>
<evidence type="ECO:0000313" key="1">
    <source>
        <dbReference type="EMBL" id="MDR5588479.1"/>
    </source>
</evidence>
<organism evidence="1 2">
    <name type="scientific">Clostridium aquiflavi</name>
    <dbReference type="NCBI Taxonomy" id="3073603"/>
    <lineage>
        <taxon>Bacteria</taxon>
        <taxon>Bacillati</taxon>
        <taxon>Bacillota</taxon>
        <taxon>Clostridia</taxon>
        <taxon>Eubacteriales</taxon>
        <taxon>Clostridiaceae</taxon>
        <taxon>Clostridium</taxon>
    </lineage>
</organism>
<comment type="caution">
    <text evidence="1">The sequence shown here is derived from an EMBL/GenBank/DDBJ whole genome shotgun (WGS) entry which is preliminary data.</text>
</comment>
<accession>A0ABU1EJL2</accession>